<name>A0A6C0QN21_9BACL</name>
<organism evidence="1 2">
    <name type="scientific">Paenibacillus larvae subsp. larvae</name>
    <dbReference type="NCBI Taxonomy" id="147375"/>
    <lineage>
        <taxon>Bacteria</taxon>
        <taxon>Bacillati</taxon>
        <taxon>Bacillota</taxon>
        <taxon>Bacilli</taxon>
        <taxon>Bacillales</taxon>
        <taxon>Paenibacillaceae</taxon>
        <taxon>Paenibacillus</taxon>
    </lineage>
</organism>
<gene>
    <name evidence="1" type="ORF">ERICV_00450</name>
</gene>
<accession>A0A6C0QN21</accession>
<evidence type="ECO:0000313" key="1">
    <source>
        <dbReference type="EMBL" id="QHZ49646.1"/>
    </source>
</evidence>
<reference evidence="1 2" key="1">
    <citation type="journal article" date="2020" name="Int. J. Med. Microbiol.">
        <title>Discovery of Paenibacillus larvae ERIC V: Phenotypic and genomic comparison to genotypes ERIC I-IV reveal different inventories of virulence factors which correlate with epidemiological prevalences of American Foulbrood.</title>
        <authorList>
            <person name="Beims H."/>
            <person name="Bunk B."/>
            <person name="Erler S."/>
            <person name="Mohr K.I."/>
            <person name="Sproer C."/>
            <person name="Pradella S."/>
            <person name="Gunther G."/>
            <person name="Rohde M."/>
            <person name="von der Ohe W."/>
            <person name="Steinert M."/>
        </authorList>
    </citation>
    <scope>NUCLEOTIDE SEQUENCE [LARGE SCALE GENOMIC DNA]</scope>
    <source>
        <strain evidence="1">Eric_V</strain>
    </source>
</reference>
<sequence length="88" mass="9874">MLFVRELTNQEGQHLLRVARRNTSGFAVRRAYILLASAQKMKVKEIASLYHCADGRVICVDGFGPLESGLTRARIGGKKRNPIVLRCF</sequence>
<evidence type="ECO:0000313" key="2">
    <source>
        <dbReference type="Proteomes" id="UP000464330"/>
    </source>
</evidence>
<evidence type="ECO:0008006" key="3">
    <source>
        <dbReference type="Google" id="ProtNLM"/>
    </source>
</evidence>
<dbReference type="Proteomes" id="UP000464330">
    <property type="component" value="Chromosome"/>
</dbReference>
<proteinExistence type="predicted"/>
<dbReference type="EMBL" id="CP019717">
    <property type="protein sequence ID" value="QHZ49646.1"/>
    <property type="molecule type" value="Genomic_DNA"/>
</dbReference>
<protein>
    <recommendedName>
        <fullName evidence="3">IS630 family transposase</fullName>
    </recommendedName>
</protein>
<dbReference type="RefSeq" id="WP_024093104.1">
    <property type="nucleotide sequence ID" value="NZ_CP019651.1"/>
</dbReference>
<dbReference type="AlphaFoldDB" id="A0A6C0QN21"/>